<dbReference type="AlphaFoldDB" id="A0A0A9BDN6"/>
<evidence type="ECO:0000313" key="1">
    <source>
        <dbReference type="EMBL" id="JAD59355.1"/>
    </source>
</evidence>
<reference evidence="1" key="2">
    <citation type="journal article" date="2015" name="Data Brief">
        <title>Shoot transcriptome of the giant reed, Arundo donax.</title>
        <authorList>
            <person name="Barrero R.A."/>
            <person name="Guerrero F.D."/>
            <person name="Moolhuijzen P."/>
            <person name="Goolsby J.A."/>
            <person name="Tidwell J."/>
            <person name="Bellgard S.E."/>
            <person name="Bellgard M.I."/>
        </authorList>
    </citation>
    <scope>NUCLEOTIDE SEQUENCE</scope>
    <source>
        <tissue evidence="1">Shoot tissue taken approximately 20 cm above the soil surface</tissue>
    </source>
</reference>
<organism evidence="1">
    <name type="scientific">Arundo donax</name>
    <name type="common">Giant reed</name>
    <name type="synonym">Donax arundinaceus</name>
    <dbReference type="NCBI Taxonomy" id="35708"/>
    <lineage>
        <taxon>Eukaryota</taxon>
        <taxon>Viridiplantae</taxon>
        <taxon>Streptophyta</taxon>
        <taxon>Embryophyta</taxon>
        <taxon>Tracheophyta</taxon>
        <taxon>Spermatophyta</taxon>
        <taxon>Magnoliopsida</taxon>
        <taxon>Liliopsida</taxon>
        <taxon>Poales</taxon>
        <taxon>Poaceae</taxon>
        <taxon>PACMAD clade</taxon>
        <taxon>Arundinoideae</taxon>
        <taxon>Arundineae</taxon>
        <taxon>Arundo</taxon>
    </lineage>
</organism>
<accession>A0A0A9BDN6</accession>
<proteinExistence type="predicted"/>
<protein>
    <submittedName>
        <fullName evidence="1">Uncharacterized protein</fullName>
    </submittedName>
</protein>
<dbReference type="EMBL" id="GBRH01238540">
    <property type="protein sequence ID" value="JAD59355.1"/>
    <property type="molecule type" value="Transcribed_RNA"/>
</dbReference>
<reference evidence="1" key="1">
    <citation type="submission" date="2014-09" db="EMBL/GenBank/DDBJ databases">
        <authorList>
            <person name="Magalhaes I.L.F."/>
            <person name="Oliveira U."/>
            <person name="Santos F.R."/>
            <person name="Vidigal T.H.D.A."/>
            <person name="Brescovit A.D."/>
            <person name="Santos A.J."/>
        </authorList>
    </citation>
    <scope>NUCLEOTIDE SEQUENCE</scope>
    <source>
        <tissue evidence="1">Shoot tissue taken approximately 20 cm above the soil surface</tissue>
    </source>
</reference>
<sequence>MLLSEARKSNLLNATIKNILIAKSLARANLLMRSSRCLHLTSLFSST</sequence>
<name>A0A0A9BDN6_ARUDO</name>